<feature type="domain" description="Histidine kinase" evidence="4">
    <location>
        <begin position="183"/>
        <end position="405"/>
    </location>
</feature>
<dbReference type="InterPro" id="IPR036097">
    <property type="entry name" value="HisK_dim/P_sf"/>
</dbReference>
<dbReference type="InterPro" id="IPR003661">
    <property type="entry name" value="HisK_dim/P_dom"/>
</dbReference>
<dbReference type="EMBL" id="FXTP01000002">
    <property type="protein sequence ID" value="SMO43471.1"/>
    <property type="molecule type" value="Genomic_DNA"/>
</dbReference>
<evidence type="ECO:0000313" key="6">
    <source>
        <dbReference type="Proteomes" id="UP000317557"/>
    </source>
</evidence>
<keyword evidence="6" id="KW-1185">Reference proteome</keyword>
<comment type="catalytic activity">
    <reaction evidence="1">
        <text>ATP + protein L-histidine = ADP + protein N-phospho-L-histidine.</text>
        <dbReference type="EC" id="2.7.13.3"/>
    </reaction>
</comment>
<keyword evidence="5" id="KW-0808">Transferase</keyword>
<protein>
    <recommendedName>
        <fullName evidence="2">histidine kinase</fullName>
        <ecNumber evidence="2">2.7.13.3</ecNumber>
    </recommendedName>
</protein>
<evidence type="ECO:0000256" key="2">
    <source>
        <dbReference type="ARBA" id="ARBA00012438"/>
    </source>
</evidence>
<dbReference type="InterPro" id="IPR005467">
    <property type="entry name" value="His_kinase_dom"/>
</dbReference>
<evidence type="ECO:0000259" key="4">
    <source>
        <dbReference type="PROSITE" id="PS50109"/>
    </source>
</evidence>
<dbReference type="SUPFAM" id="SSF55781">
    <property type="entry name" value="GAF domain-like"/>
    <property type="match status" value="1"/>
</dbReference>
<dbReference type="EC" id="2.7.13.3" evidence="2"/>
<dbReference type="InterPro" id="IPR029016">
    <property type="entry name" value="GAF-like_dom_sf"/>
</dbReference>
<dbReference type="GO" id="GO:0000155">
    <property type="term" value="F:phosphorelay sensor kinase activity"/>
    <property type="evidence" value="ECO:0007669"/>
    <property type="project" value="InterPro"/>
</dbReference>
<organism evidence="5 6">
    <name type="scientific">Gracilimonas mengyeensis</name>
    <dbReference type="NCBI Taxonomy" id="1302730"/>
    <lineage>
        <taxon>Bacteria</taxon>
        <taxon>Pseudomonadati</taxon>
        <taxon>Balneolota</taxon>
        <taxon>Balneolia</taxon>
        <taxon>Balneolales</taxon>
        <taxon>Balneolaceae</taxon>
        <taxon>Gracilimonas</taxon>
    </lineage>
</organism>
<dbReference type="SMART" id="SM00388">
    <property type="entry name" value="HisKA"/>
    <property type="match status" value="1"/>
</dbReference>
<sequence length="405" mass="45381">MEVNVLTPVPEKEYERLRELSDLDVDYSALGEELYDFAKLAAKIGGVEKAQINLIDSTILWTVAAYGFAVGQQRRENSVCQYTIMSNEPFELEDYRLNEKVKGLPIFEEHPEITGYYGVPLNIPNGYNIGTLSLFGAGSVQFSVDQKEMLALVAVQVVERIINLKEKNELRKKVDDEVALRRSLSHDLRGPVGGIIGLSDMIREQGEDNEMDSVLEMIEMIHEGGEAIIEKVNDVLAQKKKRGQNREPEAHEFSLRTLKAKLEQLYTPLAIEKEIDLTIVHHSKHEDIPFPKAKLLQVAGNIIANALKFTPEDGMVMVRLEYDLNASGDFLLITVKDTGEIVDNSKIEALTQSVDLINGRHLQDERGYDAGLTIAAKLVRKAEGTLRIECEEGEGCKLDIKYPLT</sequence>
<dbReference type="RefSeq" id="WP_142453118.1">
    <property type="nucleotide sequence ID" value="NZ_FXTP01000002.1"/>
</dbReference>
<evidence type="ECO:0000256" key="1">
    <source>
        <dbReference type="ARBA" id="ARBA00000085"/>
    </source>
</evidence>
<evidence type="ECO:0000313" key="5">
    <source>
        <dbReference type="EMBL" id="SMO43471.1"/>
    </source>
</evidence>
<dbReference type="PROSITE" id="PS50109">
    <property type="entry name" value="HIS_KIN"/>
    <property type="match status" value="1"/>
</dbReference>
<dbReference type="SUPFAM" id="SSF55874">
    <property type="entry name" value="ATPase domain of HSP90 chaperone/DNA topoisomerase II/histidine kinase"/>
    <property type="match status" value="1"/>
</dbReference>
<dbReference type="Gene3D" id="3.30.450.40">
    <property type="match status" value="1"/>
</dbReference>
<dbReference type="Pfam" id="PF02518">
    <property type="entry name" value="HATPase_c"/>
    <property type="match status" value="1"/>
</dbReference>
<name>A0A521B8Y0_9BACT</name>
<dbReference type="Gene3D" id="3.30.565.10">
    <property type="entry name" value="Histidine kinase-like ATPase, C-terminal domain"/>
    <property type="match status" value="1"/>
</dbReference>
<reference evidence="5 6" key="1">
    <citation type="submission" date="2017-05" db="EMBL/GenBank/DDBJ databases">
        <authorList>
            <person name="Varghese N."/>
            <person name="Submissions S."/>
        </authorList>
    </citation>
    <scope>NUCLEOTIDE SEQUENCE [LARGE SCALE GENOMIC DNA]</scope>
    <source>
        <strain evidence="5 6">DSM 21985</strain>
    </source>
</reference>
<dbReference type="OrthoDB" id="9811889at2"/>
<dbReference type="AlphaFoldDB" id="A0A521B8Y0"/>
<dbReference type="Gene3D" id="1.10.287.130">
    <property type="match status" value="1"/>
</dbReference>
<dbReference type="SMART" id="SM00387">
    <property type="entry name" value="HATPase_c"/>
    <property type="match status" value="1"/>
</dbReference>
<keyword evidence="5" id="KW-0418">Kinase</keyword>
<proteinExistence type="predicted"/>
<dbReference type="SUPFAM" id="SSF47384">
    <property type="entry name" value="Homodimeric domain of signal transducing histidine kinase"/>
    <property type="match status" value="1"/>
</dbReference>
<accession>A0A521B8Y0</accession>
<dbReference type="PANTHER" id="PTHR43547">
    <property type="entry name" value="TWO-COMPONENT HISTIDINE KINASE"/>
    <property type="match status" value="1"/>
</dbReference>
<dbReference type="Proteomes" id="UP000317557">
    <property type="component" value="Unassembled WGS sequence"/>
</dbReference>
<dbReference type="InterPro" id="IPR003594">
    <property type="entry name" value="HATPase_dom"/>
</dbReference>
<dbReference type="CDD" id="cd00082">
    <property type="entry name" value="HisKA"/>
    <property type="match status" value="1"/>
</dbReference>
<dbReference type="InterPro" id="IPR036890">
    <property type="entry name" value="HATPase_C_sf"/>
</dbReference>
<evidence type="ECO:0000256" key="3">
    <source>
        <dbReference type="ARBA" id="ARBA00022553"/>
    </source>
</evidence>
<dbReference type="PANTHER" id="PTHR43547:SF2">
    <property type="entry name" value="HYBRID SIGNAL TRANSDUCTION HISTIDINE KINASE C"/>
    <property type="match status" value="1"/>
</dbReference>
<keyword evidence="3" id="KW-0597">Phosphoprotein</keyword>
<gene>
    <name evidence="5" type="ORF">SAMN06265219_102101</name>
</gene>